<dbReference type="Pfam" id="PF22381">
    <property type="entry name" value="Staph_reg_Sar_Rot"/>
    <property type="match status" value="1"/>
</dbReference>
<keyword evidence="8" id="KW-1185">Reference proteome</keyword>
<dbReference type="InterPro" id="IPR036390">
    <property type="entry name" value="WH_DNA-bd_sf"/>
</dbReference>
<protein>
    <submittedName>
        <fullName evidence="7">MarR family transcriptional regulator</fullName>
    </submittedName>
</protein>
<dbReference type="GO" id="GO:0005737">
    <property type="term" value="C:cytoplasm"/>
    <property type="evidence" value="ECO:0007669"/>
    <property type="project" value="UniProtKB-SubCell"/>
</dbReference>
<keyword evidence="5" id="KW-0804">Transcription</keyword>
<dbReference type="InterPro" id="IPR036388">
    <property type="entry name" value="WH-like_DNA-bd_sf"/>
</dbReference>
<dbReference type="GO" id="GO:0003700">
    <property type="term" value="F:DNA-binding transcription factor activity"/>
    <property type="evidence" value="ECO:0007669"/>
    <property type="project" value="InterPro"/>
</dbReference>
<dbReference type="SMART" id="SM00347">
    <property type="entry name" value="HTH_MARR"/>
    <property type="match status" value="1"/>
</dbReference>
<name>A0A859FAZ5_9BACI</name>
<proteinExistence type="predicted"/>
<dbReference type="PROSITE" id="PS50995">
    <property type="entry name" value="HTH_MARR_2"/>
    <property type="match status" value="1"/>
</dbReference>
<dbReference type="PANTHER" id="PTHR33164:SF5">
    <property type="entry name" value="ORGANIC HYDROPEROXIDE RESISTANCE TRANSCRIPTIONAL REGULATOR"/>
    <property type="match status" value="1"/>
</dbReference>
<evidence type="ECO:0000256" key="4">
    <source>
        <dbReference type="ARBA" id="ARBA00023125"/>
    </source>
</evidence>
<dbReference type="RefSeq" id="WP_176008002.1">
    <property type="nucleotide sequence ID" value="NZ_CP041372.2"/>
</dbReference>
<dbReference type="PANTHER" id="PTHR33164">
    <property type="entry name" value="TRANSCRIPTIONAL REGULATOR, MARR FAMILY"/>
    <property type="match status" value="1"/>
</dbReference>
<evidence type="ECO:0000256" key="1">
    <source>
        <dbReference type="ARBA" id="ARBA00004496"/>
    </source>
</evidence>
<gene>
    <name evidence="7" type="ORF">FLK61_24590</name>
</gene>
<evidence type="ECO:0000259" key="6">
    <source>
        <dbReference type="PROSITE" id="PS50995"/>
    </source>
</evidence>
<dbReference type="FunFam" id="1.10.10.10:FF:000163">
    <property type="entry name" value="MarR family transcriptional regulator"/>
    <property type="match status" value="1"/>
</dbReference>
<organism evidence="7 8">
    <name type="scientific">Paenalkalicoccus suaedae</name>
    <dbReference type="NCBI Taxonomy" id="2592382"/>
    <lineage>
        <taxon>Bacteria</taxon>
        <taxon>Bacillati</taxon>
        <taxon>Bacillota</taxon>
        <taxon>Bacilli</taxon>
        <taxon>Bacillales</taxon>
        <taxon>Bacillaceae</taxon>
        <taxon>Paenalkalicoccus</taxon>
    </lineage>
</organism>
<dbReference type="InterPro" id="IPR039422">
    <property type="entry name" value="MarR/SlyA-like"/>
</dbReference>
<dbReference type="GO" id="GO:0003677">
    <property type="term" value="F:DNA binding"/>
    <property type="evidence" value="ECO:0007669"/>
    <property type="project" value="UniProtKB-KW"/>
</dbReference>
<reference evidence="8" key="1">
    <citation type="submission" date="2019-07" db="EMBL/GenBank/DDBJ databases">
        <title>Bacillus alkalisoli sp. nov. isolated from saline soil.</title>
        <authorList>
            <person name="Sun J.-Q."/>
            <person name="Xu L."/>
        </authorList>
    </citation>
    <scope>NUCLEOTIDE SEQUENCE [LARGE SCALE GENOMIC DNA]</scope>
    <source>
        <strain evidence="8">M4U3P1</strain>
    </source>
</reference>
<dbReference type="InterPro" id="IPR055166">
    <property type="entry name" value="Transc_reg_Sar_Rot_HTH"/>
</dbReference>
<dbReference type="InterPro" id="IPR000835">
    <property type="entry name" value="HTH_MarR-typ"/>
</dbReference>
<feature type="domain" description="HTH marR-type" evidence="6">
    <location>
        <begin position="10"/>
        <end position="140"/>
    </location>
</feature>
<dbReference type="GO" id="GO:0006950">
    <property type="term" value="P:response to stress"/>
    <property type="evidence" value="ECO:0007669"/>
    <property type="project" value="TreeGrafter"/>
</dbReference>
<dbReference type="EMBL" id="CP041372">
    <property type="protein sequence ID" value="QKS69958.1"/>
    <property type="molecule type" value="Genomic_DNA"/>
</dbReference>
<dbReference type="KEGG" id="psua:FLK61_24590"/>
<evidence type="ECO:0000256" key="2">
    <source>
        <dbReference type="ARBA" id="ARBA00022490"/>
    </source>
</evidence>
<evidence type="ECO:0000313" key="7">
    <source>
        <dbReference type="EMBL" id="QKS69958.1"/>
    </source>
</evidence>
<dbReference type="Proteomes" id="UP000318138">
    <property type="component" value="Chromosome"/>
</dbReference>
<keyword evidence="2" id="KW-0963">Cytoplasm</keyword>
<dbReference type="AlphaFoldDB" id="A0A859FAZ5"/>
<dbReference type="SUPFAM" id="SSF46785">
    <property type="entry name" value="Winged helix' DNA-binding domain"/>
    <property type="match status" value="1"/>
</dbReference>
<evidence type="ECO:0000256" key="3">
    <source>
        <dbReference type="ARBA" id="ARBA00023015"/>
    </source>
</evidence>
<comment type="subcellular location">
    <subcellularLocation>
        <location evidence="1">Cytoplasm</location>
    </subcellularLocation>
</comment>
<accession>A0A859FAZ5</accession>
<keyword evidence="4" id="KW-0238">DNA-binding</keyword>
<keyword evidence="3" id="KW-0805">Transcription regulation</keyword>
<dbReference type="Gene3D" id="1.10.10.10">
    <property type="entry name" value="Winged helix-like DNA-binding domain superfamily/Winged helix DNA-binding domain"/>
    <property type="match status" value="1"/>
</dbReference>
<evidence type="ECO:0000256" key="5">
    <source>
        <dbReference type="ARBA" id="ARBA00023163"/>
    </source>
</evidence>
<sequence length="152" mass="17647">MAHLEHMKLENQMCFPLYALSREVIKAYKPLLEPHGLTYTQYIAMLVLWEEETIRFKDLGKRLHLDSGTLTPLIRNLEKSELVHKYRNPEDDRTVTVELSEKGYALKDRLQHVPIQILDQFDGNKEDLVALKQLLDAMLAHSEGGDIHDKKV</sequence>
<evidence type="ECO:0000313" key="8">
    <source>
        <dbReference type="Proteomes" id="UP000318138"/>
    </source>
</evidence>